<dbReference type="AlphaFoldDB" id="A0A078B7X8"/>
<keyword evidence="1" id="KW-1133">Transmembrane helix</keyword>
<feature type="transmembrane region" description="Helical" evidence="1">
    <location>
        <begin position="166"/>
        <end position="183"/>
    </location>
</feature>
<keyword evidence="1" id="KW-0472">Membrane</keyword>
<evidence type="ECO:0000313" key="2">
    <source>
        <dbReference type="EMBL" id="CDW90499.1"/>
    </source>
</evidence>
<dbReference type="Proteomes" id="UP000039865">
    <property type="component" value="Unassembled WGS sequence"/>
</dbReference>
<organism evidence="2 3">
    <name type="scientific">Stylonychia lemnae</name>
    <name type="common">Ciliate</name>
    <dbReference type="NCBI Taxonomy" id="5949"/>
    <lineage>
        <taxon>Eukaryota</taxon>
        <taxon>Sar</taxon>
        <taxon>Alveolata</taxon>
        <taxon>Ciliophora</taxon>
        <taxon>Intramacronucleata</taxon>
        <taxon>Spirotrichea</taxon>
        <taxon>Stichotrichia</taxon>
        <taxon>Sporadotrichida</taxon>
        <taxon>Oxytrichidae</taxon>
        <taxon>Stylonychinae</taxon>
        <taxon>Stylonychia</taxon>
    </lineage>
</organism>
<reference evidence="2 3" key="1">
    <citation type="submission" date="2014-06" db="EMBL/GenBank/DDBJ databases">
        <authorList>
            <person name="Swart Estienne"/>
        </authorList>
    </citation>
    <scope>NUCLEOTIDE SEQUENCE [LARGE SCALE GENOMIC DNA]</scope>
    <source>
        <strain evidence="2 3">130c</strain>
    </source>
</reference>
<name>A0A078B7X8_STYLE</name>
<sequence>MEAVQSIQRIIVQASRSSINDSPLSTPGFSWMSSQQLMYLRGFLLLFDVLIGGNALSITGIAKFPFYLSPQGVVWSILTEYLLFASHFRTFDQRYENLVKAMFEMSTIIQTLITVYYWTLLYKPGKFDFKNIVAWQLTVMMHVTPILTMFIEMIFNNIIFDWKKGWLRVIYPLIVYCPMQIFAKDIMGKNPYGSIDLTKMNFYIFQAIVLVATIFMYFTIAFVNNLAKSGSGSSLNDIKQLVTQDYKYLVDLI</sequence>
<gene>
    <name evidence="2" type="primary">Contig11578.g12394</name>
    <name evidence="2" type="ORF">STYLEM_19643</name>
</gene>
<protein>
    <recommendedName>
        <fullName evidence="4">Transmembrane protein</fullName>
    </recommendedName>
</protein>
<accession>A0A078B7X8</accession>
<dbReference type="EMBL" id="CCKQ01018526">
    <property type="protein sequence ID" value="CDW90499.1"/>
    <property type="molecule type" value="Genomic_DNA"/>
</dbReference>
<feature type="transmembrane region" description="Helical" evidence="1">
    <location>
        <begin position="72"/>
        <end position="89"/>
    </location>
</feature>
<evidence type="ECO:0000256" key="1">
    <source>
        <dbReference type="SAM" id="Phobius"/>
    </source>
</evidence>
<feature type="transmembrane region" description="Helical" evidence="1">
    <location>
        <begin position="203"/>
        <end position="223"/>
    </location>
</feature>
<feature type="transmembrane region" description="Helical" evidence="1">
    <location>
        <begin position="132"/>
        <end position="154"/>
    </location>
</feature>
<keyword evidence="1" id="KW-0812">Transmembrane</keyword>
<proteinExistence type="predicted"/>
<feature type="transmembrane region" description="Helical" evidence="1">
    <location>
        <begin position="101"/>
        <end position="120"/>
    </location>
</feature>
<keyword evidence="3" id="KW-1185">Reference proteome</keyword>
<dbReference type="InParanoid" id="A0A078B7X8"/>
<evidence type="ECO:0008006" key="4">
    <source>
        <dbReference type="Google" id="ProtNLM"/>
    </source>
</evidence>
<evidence type="ECO:0000313" key="3">
    <source>
        <dbReference type="Proteomes" id="UP000039865"/>
    </source>
</evidence>
<feature type="transmembrane region" description="Helical" evidence="1">
    <location>
        <begin position="42"/>
        <end position="66"/>
    </location>
</feature>